<gene>
    <name evidence="7 9" type="primary">rnpA</name>
    <name evidence="9" type="ORF">IAC95_02100</name>
</gene>
<reference evidence="9" key="2">
    <citation type="journal article" date="2021" name="PeerJ">
        <title>Extensive microbial diversity within the chicken gut microbiome revealed by metagenomics and culture.</title>
        <authorList>
            <person name="Gilroy R."/>
            <person name="Ravi A."/>
            <person name="Getino M."/>
            <person name="Pursley I."/>
            <person name="Horton D.L."/>
            <person name="Alikhan N.F."/>
            <person name="Baker D."/>
            <person name="Gharbi K."/>
            <person name="Hall N."/>
            <person name="Watson M."/>
            <person name="Adriaenssens E.M."/>
            <person name="Foster-Nyarko E."/>
            <person name="Jarju S."/>
            <person name="Secka A."/>
            <person name="Antonio M."/>
            <person name="Oren A."/>
            <person name="Chaudhuri R.R."/>
            <person name="La Ragione R."/>
            <person name="Hildebrand F."/>
            <person name="Pallen M.J."/>
        </authorList>
    </citation>
    <scope>NUCLEOTIDE SEQUENCE</scope>
    <source>
        <strain evidence="9">CHK121-14286</strain>
    </source>
</reference>
<evidence type="ECO:0000256" key="2">
    <source>
        <dbReference type="ARBA" id="ARBA00022694"/>
    </source>
</evidence>
<protein>
    <recommendedName>
        <fullName evidence="7 8">Ribonuclease P protein component</fullName>
        <shortName evidence="7">RNase P protein</shortName>
        <shortName evidence="7">RNaseP protein</shortName>
        <ecNumber evidence="7 8">3.1.26.5</ecNumber>
    </recommendedName>
    <alternativeName>
        <fullName evidence="7">Protein C5</fullName>
    </alternativeName>
</protein>
<keyword evidence="6 7" id="KW-0694">RNA-binding</keyword>
<dbReference type="EMBL" id="DVHL01000016">
    <property type="protein sequence ID" value="HIR65667.1"/>
    <property type="molecule type" value="Genomic_DNA"/>
</dbReference>
<keyword evidence="3 7" id="KW-0540">Nuclease</keyword>
<proteinExistence type="inferred from homology"/>
<organism evidence="9 10">
    <name type="scientific">Candidatus Fimimonas gallinarum</name>
    <dbReference type="NCBI Taxonomy" id="2840821"/>
    <lineage>
        <taxon>Bacteria</taxon>
        <taxon>Pseudomonadati</taxon>
        <taxon>Myxococcota</taxon>
        <taxon>Myxococcia</taxon>
        <taxon>Myxococcales</taxon>
        <taxon>Cystobacterineae</taxon>
        <taxon>Myxococcaceae</taxon>
        <taxon>Myxococcaceae incertae sedis</taxon>
        <taxon>Candidatus Fimimonas</taxon>
    </lineage>
</organism>
<dbReference type="GO" id="GO:0004526">
    <property type="term" value="F:ribonuclease P activity"/>
    <property type="evidence" value="ECO:0007669"/>
    <property type="project" value="UniProtKB-UniRule"/>
</dbReference>
<evidence type="ECO:0000256" key="4">
    <source>
        <dbReference type="ARBA" id="ARBA00022759"/>
    </source>
</evidence>
<dbReference type="SUPFAM" id="SSF54211">
    <property type="entry name" value="Ribosomal protein S5 domain 2-like"/>
    <property type="match status" value="1"/>
</dbReference>
<reference evidence="9" key="1">
    <citation type="submission" date="2020-10" db="EMBL/GenBank/DDBJ databases">
        <authorList>
            <person name="Gilroy R."/>
        </authorList>
    </citation>
    <scope>NUCLEOTIDE SEQUENCE</scope>
    <source>
        <strain evidence="9">CHK121-14286</strain>
    </source>
</reference>
<keyword evidence="2 7" id="KW-0819">tRNA processing</keyword>
<evidence type="ECO:0000256" key="6">
    <source>
        <dbReference type="ARBA" id="ARBA00022884"/>
    </source>
</evidence>
<evidence type="ECO:0000256" key="3">
    <source>
        <dbReference type="ARBA" id="ARBA00022722"/>
    </source>
</evidence>
<dbReference type="PANTHER" id="PTHR33992">
    <property type="entry name" value="RIBONUCLEASE P PROTEIN COMPONENT"/>
    <property type="match status" value="1"/>
</dbReference>
<dbReference type="Gene3D" id="3.30.230.10">
    <property type="match status" value="1"/>
</dbReference>
<dbReference type="AlphaFoldDB" id="A0A9D1E373"/>
<dbReference type="InterPro" id="IPR000100">
    <property type="entry name" value="RNase_P"/>
</dbReference>
<dbReference type="InterPro" id="IPR020539">
    <property type="entry name" value="RNase_P_CS"/>
</dbReference>
<keyword evidence="4 7" id="KW-0255">Endonuclease</keyword>
<dbReference type="Pfam" id="PF00825">
    <property type="entry name" value="Ribonuclease_P"/>
    <property type="match status" value="1"/>
</dbReference>
<evidence type="ECO:0000256" key="5">
    <source>
        <dbReference type="ARBA" id="ARBA00022801"/>
    </source>
</evidence>
<comment type="caution">
    <text evidence="9">The sequence shown here is derived from an EMBL/GenBank/DDBJ whole genome shotgun (WGS) entry which is preliminary data.</text>
</comment>
<comment type="catalytic activity">
    <reaction evidence="7">
        <text>Endonucleolytic cleavage of RNA, removing 5'-extranucleotides from tRNA precursor.</text>
        <dbReference type="EC" id="3.1.26.5"/>
    </reaction>
</comment>
<comment type="function">
    <text evidence="1 7">RNaseP catalyzes the removal of the 5'-leader sequence from pre-tRNA to produce the mature 5'-terminus. It can also cleave other RNA substrates such as 4.5S RNA. The protein component plays an auxiliary but essential role in vivo by binding to the 5'-leader sequence and broadening the substrate specificity of the ribozyme.</text>
</comment>
<dbReference type="GO" id="GO:0042781">
    <property type="term" value="F:3'-tRNA processing endoribonuclease activity"/>
    <property type="evidence" value="ECO:0007669"/>
    <property type="project" value="TreeGrafter"/>
</dbReference>
<keyword evidence="5 7" id="KW-0378">Hydrolase</keyword>
<dbReference type="EC" id="3.1.26.5" evidence="7 8"/>
<dbReference type="GO" id="GO:0001682">
    <property type="term" value="P:tRNA 5'-leader removal"/>
    <property type="evidence" value="ECO:0007669"/>
    <property type="project" value="UniProtKB-UniRule"/>
</dbReference>
<dbReference type="NCBIfam" id="TIGR00188">
    <property type="entry name" value="rnpA"/>
    <property type="match status" value="1"/>
</dbReference>
<evidence type="ECO:0000313" key="10">
    <source>
        <dbReference type="Proteomes" id="UP000824200"/>
    </source>
</evidence>
<evidence type="ECO:0000256" key="7">
    <source>
        <dbReference type="HAMAP-Rule" id="MF_00227"/>
    </source>
</evidence>
<evidence type="ECO:0000256" key="8">
    <source>
        <dbReference type="NCBIfam" id="TIGR00188"/>
    </source>
</evidence>
<dbReference type="PROSITE" id="PS00648">
    <property type="entry name" value="RIBONUCLEASE_P"/>
    <property type="match status" value="1"/>
</dbReference>
<dbReference type="InterPro" id="IPR014721">
    <property type="entry name" value="Ribsml_uS5_D2-typ_fold_subgr"/>
</dbReference>
<dbReference type="HAMAP" id="MF_00227">
    <property type="entry name" value="RNase_P"/>
    <property type="match status" value="1"/>
</dbReference>
<dbReference type="PANTHER" id="PTHR33992:SF1">
    <property type="entry name" value="RIBONUCLEASE P PROTEIN COMPONENT"/>
    <property type="match status" value="1"/>
</dbReference>
<dbReference type="GO" id="GO:0000049">
    <property type="term" value="F:tRNA binding"/>
    <property type="evidence" value="ECO:0007669"/>
    <property type="project" value="UniProtKB-UniRule"/>
</dbReference>
<accession>A0A9D1E373</accession>
<evidence type="ECO:0000256" key="1">
    <source>
        <dbReference type="ARBA" id="ARBA00002663"/>
    </source>
</evidence>
<comment type="subunit">
    <text evidence="7">Consists of a catalytic RNA component (M1 or rnpB) and a protein subunit.</text>
</comment>
<comment type="similarity">
    <text evidence="7">Belongs to the RnpA family.</text>
</comment>
<dbReference type="GO" id="GO:0030677">
    <property type="term" value="C:ribonuclease P complex"/>
    <property type="evidence" value="ECO:0007669"/>
    <property type="project" value="TreeGrafter"/>
</dbReference>
<dbReference type="Proteomes" id="UP000824200">
    <property type="component" value="Unassembled WGS sequence"/>
</dbReference>
<evidence type="ECO:0000313" key="9">
    <source>
        <dbReference type="EMBL" id="HIR65667.1"/>
    </source>
</evidence>
<name>A0A9D1E373_9BACT</name>
<sequence>MKSIYRLKKNYQYNYVYKHAQSVADKYIVLLYCKNNKKLSQAGFSISKKYGHAVSRNRIRRQMKAAASMFMPKVKEGYNLVFVPRKKEEYAFAQICESMQKLLQKADLLL</sequence>
<dbReference type="InterPro" id="IPR020568">
    <property type="entry name" value="Ribosomal_Su5_D2-typ_SF"/>
</dbReference>